<protein>
    <submittedName>
        <fullName evidence="1">Uncharacterized protein</fullName>
    </submittedName>
</protein>
<name>A0AAN4ZD78_9BILA</name>
<dbReference type="EMBL" id="BTRK01000002">
    <property type="protein sequence ID" value="GMR37424.1"/>
    <property type="molecule type" value="Genomic_DNA"/>
</dbReference>
<accession>A0AAN4ZD78</accession>
<sequence length="73" mass="8274">MCTLVPTLIELAATEQHSEYMTSLKTLRNIIAIDPVRLSEYKMDILTVCEKVMEASDQRSTIAAEILEMLKTK</sequence>
<evidence type="ECO:0000313" key="2">
    <source>
        <dbReference type="Proteomes" id="UP001328107"/>
    </source>
</evidence>
<dbReference type="AlphaFoldDB" id="A0AAN4ZD78"/>
<keyword evidence="2" id="KW-1185">Reference proteome</keyword>
<evidence type="ECO:0000313" key="1">
    <source>
        <dbReference type="EMBL" id="GMR37424.1"/>
    </source>
</evidence>
<proteinExistence type="predicted"/>
<gene>
    <name evidence="1" type="ORF">PMAYCL1PPCAC_07619</name>
</gene>
<dbReference type="Proteomes" id="UP001328107">
    <property type="component" value="Unassembled WGS sequence"/>
</dbReference>
<reference evidence="2" key="1">
    <citation type="submission" date="2022-10" db="EMBL/GenBank/DDBJ databases">
        <title>Genome assembly of Pristionchus species.</title>
        <authorList>
            <person name="Yoshida K."/>
            <person name="Sommer R.J."/>
        </authorList>
    </citation>
    <scope>NUCLEOTIDE SEQUENCE [LARGE SCALE GENOMIC DNA]</scope>
    <source>
        <strain evidence="2">RS5460</strain>
    </source>
</reference>
<comment type="caution">
    <text evidence="1">The sequence shown here is derived from an EMBL/GenBank/DDBJ whole genome shotgun (WGS) entry which is preliminary data.</text>
</comment>
<organism evidence="1 2">
    <name type="scientific">Pristionchus mayeri</name>
    <dbReference type="NCBI Taxonomy" id="1317129"/>
    <lineage>
        <taxon>Eukaryota</taxon>
        <taxon>Metazoa</taxon>
        <taxon>Ecdysozoa</taxon>
        <taxon>Nematoda</taxon>
        <taxon>Chromadorea</taxon>
        <taxon>Rhabditida</taxon>
        <taxon>Rhabditina</taxon>
        <taxon>Diplogasteromorpha</taxon>
        <taxon>Diplogasteroidea</taxon>
        <taxon>Neodiplogasteridae</taxon>
        <taxon>Pristionchus</taxon>
    </lineage>
</organism>